<gene>
    <name evidence="2" type="ORF">GCM10010255_28250</name>
</gene>
<proteinExistence type="predicted"/>
<dbReference type="Proteomes" id="UP001499986">
    <property type="component" value="Unassembled WGS sequence"/>
</dbReference>
<feature type="region of interest" description="Disordered" evidence="1">
    <location>
        <begin position="57"/>
        <end position="80"/>
    </location>
</feature>
<evidence type="ECO:0000256" key="1">
    <source>
        <dbReference type="SAM" id="MobiDB-lite"/>
    </source>
</evidence>
<name>A0ABN3I6Q3_9ACTN</name>
<sequence>MPGAVPPASGEMGTVLDTGIMPAAFTGGRAADALGPTAVPGVGGCPALLTLPAAVRTGLPGTGATRRPFPAGPEGAGEQA</sequence>
<comment type="caution">
    <text evidence="2">The sequence shown here is derived from an EMBL/GenBank/DDBJ whole genome shotgun (WGS) entry which is preliminary data.</text>
</comment>
<reference evidence="2 3" key="1">
    <citation type="journal article" date="2019" name="Int. J. Syst. Evol. Microbiol.">
        <title>The Global Catalogue of Microorganisms (GCM) 10K type strain sequencing project: providing services to taxonomists for standard genome sequencing and annotation.</title>
        <authorList>
            <consortium name="The Broad Institute Genomics Platform"/>
            <consortium name="The Broad Institute Genome Sequencing Center for Infectious Disease"/>
            <person name="Wu L."/>
            <person name="Ma J."/>
        </authorList>
    </citation>
    <scope>NUCLEOTIDE SEQUENCE [LARGE SCALE GENOMIC DNA]</scope>
    <source>
        <strain evidence="2 3">JCM 4358</strain>
    </source>
</reference>
<dbReference type="EMBL" id="BAAASE010000003">
    <property type="protein sequence ID" value="GAA2395475.1"/>
    <property type="molecule type" value="Genomic_DNA"/>
</dbReference>
<keyword evidence="3" id="KW-1185">Reference proteome</keyword>
<organism evidence="2 3">
    <name type="scientific">Streptomyces coeruleofuscus</name>
    <dbReference type="NCBI Taxonomy" id="66879"/>
    <lineage>
        <taxon>Bacteria</taxon>
        <taxon>Bacillati</taxon>
        <taxon>Actinomycetota</taxon>
        <taxon>Actinomycetes</taxon>
        <taxon>Kitasatosporales</taxon>
        <taxon>Streptomycetaceae</taxon>
        <taxon>Streptomyces</taxon>
    </lineage>
</organism>
<protein>
    <submittedName>
        <fullName evidence="2">Uncharacterized protein</fullName>
    </submittedName>
</protein>
<evidence type="ECO:0000313" key="3">
    <source>
        <dbReference type="Proteomes" id="UP001499986"/>
    </source>
</evidence>
<evidence type="ECO:0000313" key="2">
    <source>
        <dbReference type="EMBL" id="GAA2395475.1"/>
    </source>
</evidence>
<accession>A0ABN3I6Q3</accession>